<dbReference type="InterPro" id="IPR020558">
    <property type="entry name" value="DiOHA_6PGluconate_deHydtase_CS"/>
</dbReference>
<dbReference type="Pfam" id="PF00920">
    <property type="entry name" value="ILVD_EDD_N"/>
    <property type="match status" value="1"/>
</dbReference>
<comment type="catalytic activity">
    <reaction evidence="15">
        <text>(2R,3R)-2,3-dihydroxy-3-methylpentanoate = (S)-3-methyl-2-oxopentanoate + H2O</text>
        <dbReference type="Rhea" id="RHEA:27694"/>
        <dbReference type="ChEBI" id="CHEBI:15377"/>
        <dbReference type="ChEBI" id="CHEBI:35146"/>
        <dbReference type="ChEBI" id="CHEBI:49258"/>
        <dbReference type="EC" id="4.2.1.9"/>
    </reaction>
</comment>
<dbReference type="PROSITE" id="PS00886">
    <property type="entry name" value="ILVD_EDD_1"/>
    <property type="match status" value="1"/>
</dbReference>
<evidence type="ECO:0000259" key="16">
    <source>
        <dbReference type="Pfam" id="PF00920"/>
    </source>
</evidence>
<dbReference type="Gene3D" id="3.50.30.80">
    <property type="entry name" value="IlvD/EDD C-terminal domain-like"/>
    <property type="match status" value="1"/>
</dbReference>
<feature type="domain" description="Dihydroxy-acid/6-phosphogluconate dehydratase C-terminal" evidence="17">
    <location>
        <begin position="358"/>
        <end position="549"/>
    </location>
</feature>
<dbReference type="NCBIfam" id="NF002068">
    <property type="entry name" value="PRK00911.1"/>
    <property type="match status" value="1"/>
</dbReference>
<evidence type="ECO:0000256" key="3">
    <source>
        <dbReference type="ARBA" id="ARBA00022605"/>
    </source>
</evidence>
<dbReference type="FunFam" id="3.50.30.80:FF:000001">
    <property type="entry name" value="Dihydroxy-acid dehydratase"/>
    <property type="match status" value="1"/>
</dbReference>
<dbReference type="SUPFAM" id="SSF52016">
    <property type="entry name" value="LeuD/IlvD-like"/>
    <property type="match status" value="1"/>
</dbReference>
<feature type="domain" description="Dihydroxy-acid/6-phosphogluconate dehydratase N-terminal" evidence="16">
    <location>
        <begin position="31"/>
        <end position="348"/>
    </location>
</feature>
<gene>
    <name evidence="15" type="primary">ilvD</name>
    <name evidence="18" type="ORF">EV209_1961</name>
</gene>
<evidence type="ECO:0000256" key="1">
    <source>
        <dbReference type="ARBA" id="ARBA00001946"/>
    </source>
</evidence>
<name>A0A4Q7PJ55_9FIRM</name>
<accession>A0A4Q7PJ55</accession>
<dbReference type="HAMAP" id="MF_00012">
    <property type="entry name" value="IlvD"/>
    <property type="match status" value="1"/>
</dbReference>
<dbReference type="Pfam" id="PF24877">
    <property type="entry name" value="ILV_EDD_C"/>
    <property type="match status" value="1"/>
</dbReference>
<keyword evidence="8 15" id="KW-0411">Iron-sulfur</keyword>
<evidence type="ECO:0000256" key="12">
    <source>
        <dbReference type="ARBA" id="ARBA00029436"/>
    </source>
</evidence>
<sequence length="553" mass="58338">MKSDAVKCGMQQAPHRSLFHALGFTEEEMKKPLVGIVSSYNEIVPGHMNIDKIVNAVKMGVAMAGGVPVVFPAIAVCDGIAMGHVGMKYSLVTRDLIADSTECMALAHQFDALVMVPNCDKNVPGLLMAAARINVPTVFVSGGPMLAGHVKGKKTSLSSMFEAVGAYSAGKMSEEDVRDFEQHACPTCGSCSGMYTANSMNCLTEVLGMGLKGNGTIPAVYSERLALAKHAGMKVMEMLEKNIRPRDIMTEEAFYNALTVDMALGCSTNSMLHLPAIAHEAGVELNLEIANELSAKTPNLCHLAPAGHTYIEELNEAGGVYAVMNELNKKGLLRTECMTVTGKTVGENIAGCVNKNPEVIRPVENPYSQTGGIAVLKGNLAPEGAVVKRSAVAPEMMVHEGPARVFDCEEDAIAAIKGGQIIAGDVVVIRYEGPKGGPGMREMLNPTSAIAGMGLGSTVALITDGRFSGASRGASIGHVSPEAAVGGPIALVEEGDLIQVNIPANTLTVKVSEEEMAARREKWQPREPKVTTGYLARYASLVTDASRGAILKK</sequence>
<dbReference type="AlphaFoldDB" id="A0A4Q7PJ55"/>
<dbReference type="GO" id="GO:0009099">
    <property type="term" value="P:L-valine biosynthetic process"/>
    <property type="evidence" value="ECO:0007669"/>
    <property type="project" value="UniProtKB-UniRule"/>
</dbReference>
<keyword evidence="9 15" id="KW-0456">Lyase</keyword>
<dbReference type="GO" id="GO:0005829">
    <property type="term" value="C:cytosol"/>
    <property type="evidence" value="ECO:0007669"/>
    <property type="project" value="TreeGrafter"/>
</dbReference>
<feature type="binding site" evidence="15">
    <location>
        <position position="78"/>
    </location>
    <ligand>
        <name>Mg(2+)</name>
        <dbReference type="ChEBI" id="CHEBI:18420"/>
    </ligand>
</feature>
<dbReference type="GO" id="GO:0051537">
    <property type="term" value="F:2 iron, 2 sulfur cluster binding"/>
    <property type="evidence" value="ECO:0007669"/>
    <property type="project" value="UniProtKB-UniRule"/>
</dbReference>
<dbReference type="EC" id="4.2.1.9" evidence="14 15"/>
<keyword evidence="3 15" id="KW-0028">Amino-acid biosynthesis</keyword>
<comment type="caution">
    <text evidence="18">The sequence shown here is derived from an EMBL/GenBank/DDBJ whole genome shotgun (WGS) entry which is preliminary data.</text>
</comment>
<dbReference type="InterPro" id="IPR037237">
    <property type="entry name" value="IlvD/EDD_N"/>
</dbReference>
<dbReference type="OrthoDB" id="9807077at2"/>
<keyword evidence="5 15" id="KW-0479">Metal-binding</keyword>
<evidence type="ECO:0000256" key="15">
    <source>
        <dbReference type="HAMAP-Rule" id="MF_00012"/>
    </source>
</evidence>
<feature type="binding site" description="via carbamate group" evidence="15">
    <location>
        <position position="121"/>
    </location>
    <ligand>
        <name>Mg(2+)</name>
        <dbReference type="ChEBI" id="CHEBI:18420"/>
    </ligand>
</feature>
<comment type="catalytic activity">
    <reaction evidence="11">
        <text>(2R)-2,3-dihydroxy-3-methylbutanoate = 3-methyl-2-oxobutanoate + H2O</text>
        <dbReference type="Rhea" id="RHEA:24809"/>
        <dbReference type="ChEBI" id="CHEBI:11851"/>
        <dbReference type="ChEBI" id="CHEBI:15377"/>
        <dbReference type="ChEBI" id="CHEBI:49072"/>
        <dbReference type="EC" id="4.2.1.9"/>
    </reaction>
    <physiologicalReaction direction="left-to-right" evidence="11">
        <dbReference type="Rhea" id="RHEA:24810"/>
    </physiologicalReaction>
</comment>
<dbReference type="GO" id="GO:0009097">
    <property type="term" value="P:isoleucine biosynthetic process"/>
    <property type="evidence" value="ECO:0007669"/>
    <property type="project" value="UniProtKB-UniRule"/>
</dbReference>
<evidence type="ECO:0000256" key="11">
    <source>
        <dbReference type="ARBA" id="ARBA00029304"/>
    </source>
</evidence>
<keyword evidence="7 15" id="KW-0408">Iron</keyword>
<dbReference type="GO" id="GO:0000287">
    <property type="term" value="F:magnesium ion binding"/>
    <property type="evidence" value="ECO:0007669"/>
    <property type="project" value="UniProtKB-UniRule"/>
</dbReference>
<evidence type="ECO:0000256" key="2">
    <source>
        <dbReference type="ARBA" id="ARBA00006486"/>
    </source>
</evidence>
<dbReference type="GO" id="GO:0004160">
    <property type="term" value="F:dihydroxy-acid dehydratase activity"/>
    <property type="evidence" value="ECO:0007669"/>
    <property type="project" value="UniProtKB-UniRule"/>
</dbReference>
<keyword evidence="10 15" id="KW-0100">Branched-chain amino acid biosynthesis</keyword>
<dbReference type="UniPathway" id="UPA00047">
    <property type="reaction ID" value="UER00057"/>
</dbReference>
<comment type="caution">
    <text evidence="15">Lacks conserved residue(s) required for the propagation of feature annotation.</text>
</comment>
<dbReference type="UniPathway" id="UPA00049">
    <property type="reaction ID" value="UER00061"/>
</dbReference>
<comment type="function">
    <text evidence="15">Functions in the biosynthesis of branched-chain amino acids. Catalyzes the dehydration of (2R,3R)-2,3-dihydroxy-3-methylpentanoate (2,3-dihydroxy-3-methylvalerate) into 2-oxo-3-methylpentanoate (2-oxo-3-methylvalerate) and of (2R)-2,3-dihydroxy-3-methylbutanoate (2,3-dihydroxyisovalerate) into 2-oxo-3-methylbutanoate (2-oxoisovalerate), the penultimate precursor to L-isoleucine and L-valine, respectively.</text>
</comment>
<dbReference type="InterPro" id="IPR000581">
    <property type="entry name" value="ILV_EDD_N"/>
</dbReference>
<evidence type="ECO:0000313" key="19">
    <source>
        <dbReference type="Proteomes" id="UP000292927"/>
    </source>
</evidence>
<comment type="similarity">
    <text evidence="2 15">Belongs to the IlvD/Edd family.</text>
</comment>
<feature type="active site" description="Proton acceptor" evidence="15">
    <location>
        <position position="468"/>
    </location>
</feature>
<dbReference type="SUPFAM" id="SSF143975">
    <property type="entry name" value="IlvD/EDD N-terminal domain-like"/>
    <property type="match status" value="1"/>
</dbReference>
<dbReference type="RefSeq" id="WP_130435239.1">
    <property type="nucleotide sequence ID" value="NZ_SGXF01000003.1"/>
</dbReference>
<protein>
    <recommendedName>
        <fullName evidence="14 15">Dihydroxy-acid dehydratase</fullName>
        <shortName evidence="15">DAD</shortName>
        <ecNumber evidence="14 15">4.2.1.9</ecNumber>
    </recommendedName>
</protein>
<evidence type="ECO:0000256" key="4">
    <source>
        <dbReference type="ARBA" id="ARBA00022714"/>
    </source>
</evidence>
<comment type="cofactor">
    <cofactor evidence="15">
        <name>[2Fe-2S] cluster</name>
        <dbReference type="ChEBI" id="CHEBI:190135"/>
    </cofactor>
    <text evidence="15">Binds 1 [2Fe-2S] cluster per subunit. This cluster acts as a Lewis acid cofactor.</text>
</comment>
<evidence type="ECO:0000256" key="8">
    <source>
        <dbReference type="ARBA" id="ARBA00023014"/>
    </source>
</evidence>
<dbReference type="InterPro" id="IPR004404">
    <property type="entry name" value="DihydroxyA_deHydtase"/>
</dbReference>
<evidence type="ECO:0000256" key="5">
    <source>
        <dbReference type="ARBA" id="ARBA00022723"/>
    </source>
</evidence>
<dbReference type="PROSITE" id="PS00887">
    <property type="entry name" value="ILVD_EDD_2"/>
    <property type="match status" value="1"/>
</dbReference>
<reference evidence="18 19" key="1">
    <citation type="submission" date="2019-02" db="EMBL/GenBank/DDBJ databases">
        <title>Genomic Encyclopedia of Type Strains, Phase IV (KMG-IV): sequencing the most valuable type-strain genomes for metagenomic binning, comparative biology and taxonomic classification.</title>
        <authorList>
            <person name="Goeker M."/>
        </authorList>
    </citation>
    <scope>NUCLEOTIDE SEQUENCE [LARGE SCALE GENOMIC DNA]</scope>
    <source>
        <strain evidence="18 19">DSM 29486</strain>
    </source>
</reference>
<organism evidence="18 19">
    <name type="scientific">Cuneatibacter caecimuris</name>
    <dbReference type="NCBI Taxonomy" id="1796618"/>
    <lineage>
        <taxon>Bacteria</taxon>
        <taxon>Bacillati</taxon>
        <taxon>Bacillota</taxon>
        <taxon>Clostridia</taxon>
        <taxon>Lachnospirales</taxon>
        <taxon>Lachnospiraceae</taxon>
        <taxon>Cuneatibacter</taxon>
    </lineage>
</organism>
<feature type="binding site" evidence="15">
    <location>
        <position position="120"/>
    </location>
    <ligand>
        <name>Mg(2+)</name>
        <dbReference type="ChEBI" id="CHEBI:18420"/>
    </ligand>
</feature>
<keyword evidence="6 15" id="KW-0460">Magnesium</keyword>
<keyword evidence="19" id="KW-1185">Reference proteome</keyword>
<comment type="pathway">
    <text evidence="13 15">Amino-acid biosynthesis; L-isoleucine biosynthesis; L-isoleucine from 2-oxobutanoate: step 3/4.</text>
</comment>
<evidence type="ECO:0000256" key="6">
    <source>
        <dbReference type="ARBA" id="ARBA00022842"/>
    </source>
</evidence>
<dbReference type="InterPro" id="IPR056740">
    <property type="entry name" value="ILV_EDD_C"/>
</dbReference>
<evidence type="ECO:0000256" key="9">
    <source>
        <dbReference type="ARBA" id="ARBA00023239"/>
    </source>
</evidence>
<comment type="cofactor">
    <cofactor evidence="1 15">
        <name>Mg(2+)</name>
        <dbReference type="ChEBI" id="CHEBI:18420"/>
    </cofactor>
</comment>
<evidence type="ECO:0000256" key="13">
    <source>
        <dbReference type="ARBA" id="ARBA00029437"/>
    </source>
</evidence>
<evidence type="ECO:0000313" key="18">
    <source>
        <dbReference type="EMBL" id="RZT00637.1"/>
    </source>
</evidence>
<dbReference type="PANTHER" id="PTHR43661">
    <property type="entry name" value="D-XYLONATE DEHYDRATASE"/>
    <property type="match status" value="1"/>
</dbReference>
<dbReference type="Proteomes" id="UP000292927">
    <property type="component" value="Unassembled WGS sequence"/>
</dbReference>
<feature type="modified residue" description="N6-carboxylysine" evidence="15">
    <location>
        <position position="121"/>
    </location>
</feature>
<evidence type="ECO:0000256" key="7">
    <source>
        <dbReference type="ARBA" id="ARBA00023004"/>
    </source>
</evidence>
<dbReference type="PANTHER" id="PTHR43661:SF3">
    <property type="entry name" value="D-XYLONATE DEHYDRATASE YAGF-RELATED"/>
    <property type="match status" value="1"/>
</dbReference>
<dbReference type="NCBIfam" id="TIGR00110">
    <property type="entry name" value="ilvD"/>
    <property type="match status" value="1"/>
</dbReference>
<evidence type="ECO:0000256" key="10">
    <source>
        <dbReference type="ARBA" id="ARBA00023304"/>
    </source>
</evidence>
<dbReference type="EMBL" id="SGXF01000003">
    <property type="protein sequence ID" value="RZT00637.1"/>
    <property type="molecule type" value="Genomic_DNA"/>
</dbReference>
<proteinExistence type="inferred from homology"/>
<feature type="binding site" evidence="15">
    <location>
        <position position="442"/>
    </location>
    <ligand>
        <name>Mg(2+)</name>
        <dbReference type="ChEBI" id="CHEBI:18420"/>
    </ligand>
</feature>
<dbReference type="InterPro" id="IPR042096">
    <property type="entry name" value="Dihydro-acid_dehy_C"/>
</dbReference>
<evidence type="ECO:0000259" key="17">
    <source>
        <dbReference type="Pfam" id="PF24877"/>
    </source>
</evidence>
<comment type="subunit">
    <text evidence="15">Homodimer.</text>
</comment>
<keyword evidence="4 15" id="KW-0001">2Fe-2S</keyword>
<evidence type="ECO:0000256" key="14">
    <source>
        <dbReference type="ARBA" id="ARBA00029490"/>
    </source>
</evidence>
<comment type="pathway">
    <text evidence="12 15">Amino-acid biosynthesis; L-valine biosynthesis; L-valine from pyruvate: step 3/4.</text>
</comment>